<protein>
    <recommendedName>
        <fullName evidence="3">DUF3221 domain-containing protein</fullName>
    </recommendedName>
</protein>
<evidence type="ECO:0000313" key="2">
    <source>
        <dbReference type="EMBL" id="KOO39243.1"/>
    </source>
</evidence>
<gene>
    <name evidence="2" type="ORF">AMD02_10630</name>
</gene>
<dbReference type="GeneID" id="87597393"/>
<dbReference type="PROSITE" id="PS51257">
    <property type="entry name" value="PROKAR_LIPOPROTEIN"/>
    <property type="match status" value="1"/>
</dbReference>
<proteinExistence type="predicted"/>
<evidence type="ECO:0008006" key="3">
    <source>
        <dbReference type="Google" id="ProtNLM"/>
    </source>
</evidence>
<keyword evidence="1" id="KW-0732">Signal</keyword>
<accession>A0A0M0KLG5</accession>
<dbReference type="RefSeq" id="WP_010897944.1">
    <property type="nucleotide sequence ID" value="NZ_CP040441.1"/>
</dbReference>
<dbReference type="EMBL" id="LILD01000001">
    <property type="protein sequence ID" value="KOO39243.1"/>
    <property type="molecule type" value="Genomic_DNA"/>
</dbReference>
<reference evidence="2" key="1">
    <citation type="submission" date="2015-08" db="EMBL/GenBank/DDBJ databases">
        <title>Complete DNA Sequence of Pseudomonas syringae pv. actinidiae, the Causal Agent of Kiwifruit Canker Disease.</title>
        <authorList>
            <person name="Rikkerink E.H.A."/>
            <person name="Fineran P.C."/>
        </authorList>
    </citation>
    <scope>NUCLEOTIDE SEQUENCE</scope>
    <source>
        <strain evidence="2">DSM 13666</strain>
    </source>
</reference>
<evidence type="ECO:0000256" key="1">
    <source>
        <dbReference type="SAM" id="SignalP"/>
    </source>
</evidence>
<feature type="chain" id="PRO_5044367178" description="DUF3221 domain-containing protein" evidence="1">
    <location>
        <begin position="22"/>
        <end position="131"/>
    </location>
</feature>
<accession>A0A4Y7WWQ6</accession>
<dbReference type="PATRIC" id="fig|136160.3.peg.2522"/>
<sequence>MKWLLYGLALFLLAGCGTAHSVDGDLPPFYQGKVVHVSVVDENQGFVLLTGQGSDEGNDYQNFSFTINEQTNIEDEEGKETSITEMNEGDQLLVWLPSGDASIRESYPPQANAGKIVIVAENNGGHEERRR</sequence>
<dbReference type="AlphaFoldDB" id="A0A0M0KLG5"/>
<organism evidence="2">
    <name type="scientific">Halalkalibacterium halodurans</name>
    <name type="common">Bacillus halodurans</name>
    <dbReference type="NCBI Taxonomy" id="86665"/>
    <lineage>
        <taxon>Bacteria</taxon>
        <taxon>Bacillati</taxon>
        <taxon>Bacillota</taxon>
        <taxon>Bacilli</taxon>
        <taxon>Bacillales</taxon>
        <taxon>Bacillaceae</taxon>
        <taxon>Halalkalibacterium (ex Joshi et al. 2022)</taxon>
    </lineage>
</organism>
<name>A0A0M0KLG5_ALKHA</name>
<comment type="caution">
    <text evidence="2">The sequence shown here is derived from an EMBL/GenBank/DDBJ whole genome shotgun (WGS) entry which is preliminary data.</text>
</comment>
<feature type="signal peptide" evidence="1">
    <location>
        <begin position="1"/>
        <end position="21"/>
    </location>
</feature>